<feature type="transmembrane region" description="Helical" evidence="1">
    <location>
        <begin position="84"/>
        <end position="104"/>
    </location>
</feature>
<dbReference type="Proteomes" id="UP000596660">
    <property type="component" value="Unplaced"/>
</dbReference>
<sequence>MATCIFGADNTYWIHVLDDFCIAWICGLKPNFPSQFEALAFGSTAMCGRATFWFWVIAAIPFYGATWEQDYLSPSDLIGTYPHLVVMGTGLAFGFLVSLLYLPLAIANALTARLNDG</sequence>
<keyword evidence="1" id="KW-0472">Membrane</keyword>
<keyword evidence="1" id="KW-0812">Transmembrane</keyword>
<protein>
    <submittedName>
        <fullName evidence="2">Uncharacterized protein</fullName>
    </submittedName>
</protein>
<reference evidence="2" key="1">
    <citation type="journal article" date="2017" name="Nature">
        <title>The genome of Chenopodium quinoa.</title>
        <authorList>
            <person name="Jarvis D.E."/>
            <person name="Ho Y.S."/>
            <person name="Lightfoot D.J."/>
            <person name="Schmoeckel S.M."/>
            <person name="Li B."/>
            <person name="Borm T.J.A."/>
            <person name="Ohyanagi H."/>
            <person name="Mineta K."/>
            <person name="Michell C.T."/>
            <person name="Saber N."/>
            <person name="Kharbatia N.M."/>
            <person name="Rupper R.R."/>
            <person name="Sharp A.R."/>
            <person name="Dally N."/>
            <person name="Boughton B.A."/>
            <person name="Woo Y.H."/>
            <person name="Gao G."/>
            <person name="Schijlen E.G.W.M."/>
            <person name="Guo X."/>
            <person name="Momin A.A."/>
            <person name="Negrao S."/>
            <person name="Al-Babili S."/>
            <person name="Gehring C."/>
            <person name="Roessner U."/>
            <person name="Jung C."/>
            <person name="Murphy K."/>
            <person name="Arold S.T."/>
            <person name="Gojobori T."/>
            <person name="van der Linden C.G."/>
            <person name="van Loo E.N."/>
            <person name="Jellen E.N."/>
            <person name="Maughan P.J."/>
            <person name="Tester M."/>
        </authorList>
    </citation>
    <scope>NUCLEOTIDE SEQUENCE [LARGE SCALE GENOMIC DNA]</scope>
    <source>
        <strain evidence="2">cv. PI 614886</strain>
    </source>
</reference>
<evidence type="ECO:0000313" key="3">
    <source>
        <dbReference type="Proteomes" id="UP000596660"/>
    </source>
</evidence>
<dbReference type="Gramene" id="AUR62019105-RA">
    <property type="protein sequence ID" value="AUR62019105-RA:cds"/>
    <property type="gene ID" value="AUR62019105"/>
</dbReference>
<feature type="transmembrane region" description="Helical" evidence="1">
    <location>
        <begin position="38"/>
        <end position="64"/>
    </location>
</feature>
<organism evidence="2 3">
    <name type="scientific">Chenopodium quinoa</name>
    <name type="common">Quinoa</name>
    <dbReference type="NCBI Taxonomy" id="63459"/>
    <lineage>
        <taxon>Eukaryota</taxon>
        <taxon>Viridiplantae</taxon>
        <taxon>Streptophyta</taxon>
        <taxon>Embryophyta</taxon>
        <taxon>Tracheophyta</taxon>
        <taxon>Spermatophyta</taxon>
        <taxon>Magnoliopsida</taxon>
        <taxon>eudicotyledons</taxon>
        <taxon>Gunneridae</taxon>
        <taxon>Pentapetalae</taxon>
        <taxon>Caryophyllales</taxon>
        <taxon>Chenopodiaceae</taxon>
        <taxon>Chenopodioideae</taxon>
        <taxon>Atripliceae</taxon>
        <taxon>Chenopodium</taxon>
    </lineage>
</organism>
<name>A0A803LV61_CHEQI</name>
<dbReference type="AlphaFoldDB" id="A0A803LV61"/>
<dbReference type="EnsemblPlants" id="AUR62019105-RA">
    <property type="protein sequence ID" value="AUR62019105-RA:cds"/>
    <property type="gene ID" value="AUR62019105"/>
</dbReference>
<reference evidence="2" key="2">
    <citation type="submission" date="2021-03" db="UniProtKB">
        <authorList>
            <consortium name="EnsemblPlants"/>
        </authorList>
    </citation>
    <scope>IDENTIFICATION</scope>
</reference>
<evidence type="ECO:0000313" key="2">
    <source>
        <dbReference type="EnsemblPlants" id="AUR62019105-RA:cds"/>
    </source>
</evidence>
<proteinExistence type="predicted"/>
<evidence type="ECO:0000256" key="1">
    <source>
        <dbReference type="SAM" id="Phobius"/>
    </source>
</evidence>
<keyword evidence="1" id="KW-1133">Transmembrane helix</keyword>
<accession>A0A803LV61</accession>
<keyword evidence="3" id="KW-1185">Reference proteome</keyword>